<evidence type="ECO:0000259" key="2">
    <source>
        <dbReference type="PROSITE" id="PS50181"/>
    </source>
</evidence>
<dbReference type="PANTHER" id="PTHR13382">
    <property type="entry name" value="MITOCHONDRIAL ATP SYNTHASE COUPLING FACTOR B"/>
    <property type="match status" value="1"/>
</dbReference>
<dbReference type="InterPro" id="IPR032675">
    <property type="entry name" value="LRR_dom_sf"/>
</dbReference>
<gene>
    <name evidence="3" type="ORF">M0R45_033770</name>
</gene>
<dbReference type="InterPro" id="IPR050648">
    <property type="entry name" value="F-box_LRR-repeat"/>
</dbReference>
<dbReference type="AlphaFoldDB" id="A0AAW1WNE5"/>
<feature type="region of interest" description="Disordered" evidence="1">
    <location>
        <begin position="1"/>
        <end position="20"/>
    </location>
</feature>
<protein>
    <recommendedName>
        <fullName evidence="2">F-box domain-containing protein</fullName>
    </recommendedName>
</protein>
<feature type="domain" description="F-box" evidence="2">
    <location>
        <begin position="214"/>
        <end position="261"/>
    </location>
</feature>
<dbReference type="Pfam" id="PF12937">
    <property type="entry name" value="F-box-like"/>
    <property type="match status" value="1"/>
</dbReference>
<evidence type="ECO:0000313" key="3">
    <source>
        <dbReference type="EMBL" id="KAK9925446.1"/>
    </source>
</evidence>
<feature type="compositionally biased region" description="Polar residues" evidence="1">
    <location>
        <begin position="1"/>
        <end position="13"/>
    </location>
</feature>
<evidence type="ECO:0000313" key="4">
    <source>
        <dbReference type="Proteomes" id="UP001457282"/>
    </source>
</evidence>
<dbReference type="Gene3D" id="3.80.10.10">
    <property type="entry name" value="Ribonuclease Inhibitor"/>
    <property type="match status" value="1"/>
</dbReference>
<dbReference type="InterPro" id="IPR001810">
    <property type="entry name" value="F-box_dom"/>
</dbReference>
<reference evidence="3 4" key="1">
    <citation type="journal article" date="2023" name="G3 (Bethesda)">
        <title>A chromosome-length genome assembly and annotation of blackberry (Rubus argutus, cv. 'Hillquist').</title>
        <authorList>
            <person name="Bruna T."/>
            <person name="Aryal R."/>
            <person name="Dudchenko O."/>
            <person name="Sargent D.J."/>
            <person name="Mead D."/>
            <person name="Buti M."/>
            <person name="Cavallini A."/>
            <person name="Hytonen T."/>
            <person name="Andres J."/>
            <person name="Pham M."/>
            <person name="Weisz D."/>
            <person name="Mascagni F."/>
            <person name="Usai G."/>
            <person name="Natali L."/>
            <person name="Bassil N."/>
            <person name="Fernandez G.E."/>
            <person name="Lomsadze A."/>
            <person name="Armour M."/>
            <person name="Olukolu B."/>
            <person name="Poorten T."/>
            <person name="Britton C."/>
            <person name="Davik J."/>
            <person name="Ashrafi H."/>
            <person name="Aiden E.L."/>
            <person name="Borodovsky M."/>
            <person name="Worthington M."/>
        </authorList>
    </citation>
    <scope>NUCLEOTIDE SEQUENCE [LARGE SCALE GENOMIC DNA]</scope>
    <source>
        <strain evidence="3">PI 553951</strain>
    </source>
</reference>
<dbReference type="GO" id="GO:0005737">
    <property type="term" value="C:cytoplasm"/>
    <property type="evidence" value="ECO:0007669"/>
    <property type="project" value="TreeGrafter"/>
</dbReference>
<sequence>MALNLSRDSTLPTYPSPEHSLCSSARCSNGCVIDQYKDKNLDGFYEDASSSRSSNPDLKKDTHCKAELSGYCDPSVDDILDRLPVDPFGMDMRSTFTAISGWLEGFEKGYESCGFGVDEPKTKMVDGGLFAGLNWVWNSAVIFQPELGDLKFDGISIPYDSFDGFGINDAGFVLNDNVEEILSFSHVVNLGVSYSAKELPVGTKERPECSTKHSNGEGGAPHDAMFYALGYLGVQDLLSVARVCRSLNHAVKSDPLLWRSINIDWPLNERITDDGLVELTSRAQGSLQILSLVHCAWITDIGLQCVFDSNPKLTKLSIPGCIKISVESILLNLRTLKSAGKPGIKQLRIGGLSGITDKQFKELKFLLGADNHVQLRAPKPRYFNGGLSYLSCDDDCAIDIEACPRCQRLSLVYDCPVESCQGKNQTAQMCRACILCITRCISCGCCLGDCDYVETFCLQLLCLQCLENLLNCQERHGEKGAPKCAIFCQENSYQFCLFG</sequence>
<proteinExistence type="predicted"/>
<dbReference type="PROSITE" id="PS50181">
    <property type="entry name" value="FBOX"/>
    <property type="match status" value="1"/>
</dbReference>
<name>A0AAW1WNE5_RUBAR</name>
<organism evidence="3 4">
    <name type="scientific">Rubus argutus</name>
    <name type="common">Southern blackberry</name>
    <dbReference type="NCBI Taxonomy" id="59490"/>
    <lineage>
        <taxon>Eukaryota</taxon>
        <taxon>Viridiplantae</taxon>
        <taxon>Streptophyta</taxon>
        <taxon>Embryophyta</taxon>
        <taxon>Tracheophyta</taxon>
        <taxon>Spermatophyta</taxon>
        <taxon>Magnoliopsida</taxon>
        <taxon>eudicotyledons</taxon>
        <taxon>Gunneridae</taxon>
        <taxon>Pentapetalae</taxon>
        <taxon>rosids</taxon>
        <taxon>fabids</taxon>
        <taxon>Rosales</taxon>
        <taxon>Rosaceae</taxon>
        <taxon>Rosoideae</taxon>
        <taxon>Rosoideae incertae sedis</taxon>
        <taxon>Rubus</taxon>
    </lineage>
</organism>
<dbReference type="SUPFAM" id="SSF81383">
    <property type="entry name" value="F-box domain"/>
    <property type="match status" value="1"/>
</dbReference>
<evidence type="ECO:0000256" key="1">
    <source>
        <dbReference type="SAM" id="MobiDB-lite"/>
    </source>
</evidence>
<dbReference type="Gene3D" id="1.20.1280.50">
    <property type="match status" value="1"/>
</dbReference>
<accession>A0AAW1WNE5</accession>
<comment type="caution">
    <text evidence="3">The sequence shown here is derived from an EMBL/GenBank/DDBJ whole genome shotgun (WGS) entry which is preliminary data.</text>
</comment>
<dbReference type="InterPro" id="IPR036047">
    <property type="entry name" value="F-box-like_dom_sf"/>
</dbReference>
<dbReference type="Proteomes" id="UP001457282">
    <property type="component" value="Unassembled WGS sequence"/>
</dbReference>
<dbReference type="SUPFAM" id="SSF52047">
    <property type="entry name" value="RNI-like"/>
    <property type="match status" value="1"/>
</dbReference>
<dbReference type="PANTHER" id="PTHR13382:SF20">
    <property type="entry name" value="F-BOX PROTEIN SKIP14-LIKE"/>
    <property type="match status" value="1"/>
</dbReference>
<keyword evidence="4" id="KW-1185">Reference proteome</keyword>
<dbReference type="EMBL" id="JBEDUW010000006">
    <property type="protein sequence ID" value="KAK9925446.1"/>
    <property type="molecule type" value="Genomic_DNA"/>
</dbReference>